<feature type="compositionally biased region" description="Basic and acidic residues" evidence="1">
    <location>
        <begin position="77"/>
        <end position="95"/>
    </location>
</feature>
<feature type="compositionally biased region" description="Basic residues" evidence="1">
    <location>
        <begin position="563"/>
        <end position="578"/>
    </location>
</feature>
<feature type="compositionally biased region" description="Polar residues" evidence="1">
    <location>
        <begin position="123"/>
        <end position="141"/>
    </location>
</feature>
<feature type="compositionally biased region" description="Low complexity" evidence="1">
    <location>
        <begin position="263"/>
        <end position="273"/>
    </location>
</feature>
<accession>A0A0C9YGT5</accession>
<evidence type="ECO:0000256" key="1">
    <source>
        <dbReference type="SAM" id="MobiDB-lite"/>
    </source>
</evidence>
<dbReference type="HOGENOM" id="CLU_390322_0_0_1"/>
<feature type="compositionally biased region" description="Acidic residues" evidence="1">
    <location>
        <begin position="697"/>
        <end position="707"/>
    </location>
</feature>
<protein>
    <submittedName>
        <fullName evidence="2">Uncharacterized protein</fullName>
    </submittedName>
</protein>
<gene>
    <name evidence="2" type="ORF">K443DRAFT_694</name>
</gene>
<proteinExistence type="predicted"/>
<organism evidence="2 3">
    <name type="scientific">Laccaria amethystina LaAM-08-1</name>
    <dbReference type="NCBI Taxonomy" id="1095629"/>
    <lineage>
        <taxon>Eukaryota</taxon>
        <taxon>Fungi</taxon>
        <taxon>Dikarya</taxon>
        <taxon>Basidiomycota</taxon>
        <taxon>Agaricomycotina</taxon>
        <taxon>Agaricomycetes</taxon>
        <taxon>Agaricomycetidae</taxon>
        <taxon>Agaricales</taxon>
        <taxon>Agaricineae</taxon>
        <taxon>Hydnangiaceae</taxon>
        <taxon>Laccaria</taxon>
    </lineage>
</organism>
<feature type="compositionally biased region" description="Polar residues" evidence="1">
    <location>
        <begin position="383"/>
        <end position="394"/>
    </location>
</feature>
<feature type="region of interest" description="Disordered" evidence="1">
    <location>
        <begin position="535"/>
        <end position="707"/>
    </location>
</feature>
<evidence type="ECO:0000313" key="3">
    <source>
        <dbReference type="Proteomes" id="UP000054477"/>
    </source>
</evidence>
<feature type="compositionally biased region" description="Basic and acidic residues" evidence="1">
    <location>
        <begin position="606"/>
        <end position="616"/>
    </location>
</feature>
<feature type="compositionally biased region" description="Acidic residues" evidence="1">
    <location>
        <begin position="473"/>
        <end position="483"/>
    </location>
</feature>
<name>A0A0C9YGT5_9AGAR</name>
<dbReference type="STRING" id="1095629.A0A0C9YGT5"/>
<dbReference type="AlphaFoldDB" id="A0A0C9YGT5"/>
<dbReference type="Proteomes" id="UP000054477">
    <property type="component" value="Unassembled WGS sequence"/>
</dbReference>
<feature type="compositionally biased region" description="Acidic residues" evidence="1">
    <location>
        <begin position="283"/>
        <end position="293"/>
    </location>
</feature>
<feature type="region of interest" description="Disordered" evidence="1">
    <location>
        <begin position="55"/>
        <end position="519"/>
    </location>
</feature>
<feature type="compositionally biased region" description="Low complexity" evidence="1">
    <location>
        <begin position="373"/>
        <end position="382"/>
    </location>
</feature>
<reference evidence="3" key="2">
    <citation type="submission" date="2015-01" db="EMBL/GenBank/DDBJ databases">
        <title>Evolutionary Origins and Diversification of the Mycorrhizal Mutualists.</title>
        <authorList>
            <consortium name="DOE Joint Genome Institute"/>
            <consortium name="Mycorrhizal Genomics Consortium"/>
            <person name="Kohler A."/>
            <person name="Kuo A."/>
            <person name="Nagy L.G."/>
            <person name="Floudas D."/>
            <person name="Copeland A."/>
            <person name="Barry K.W."/>
            <person name="Cichocki N."/>
            <person name="Veneault-Fourrey C."/>
            <person name="LaButti K."/>
            <person name="Lindquist E.A."/>
            <person name="Lipzen A."/>
            <person name="Lundell T."/>
            <person name="Morin E."/>
            <person name="Murat C."/>
            <person name="Riley R."/>
            <person name="Ohm R."/>
            <person name="Sun H."/>
            <person name="Tunlid A."/>
            <person name="Henrissat B."/>
            <person name="Grigoriev I.V."/>
            <person name="Hibbett D.S."/>
            <person name="Martin F."/>
        </authorList>
    </citation>
    <scope>NUCLEOTIDE SEQUENCE [LARGE SCALE GENOMIC DNA]</scope>
    <source>
        <strain evidence="3">LaAM-08-1</strain>
    </source>
</reference>
<evidence type="ECO:0000313" key="2">
    <source>
        <dbReference type="EMBL" id="KIK09572.1"/>
    </source>
</evidence>
<feature type="compositionally biased region" description="Polar residues" evidence="1">
    <location>
        <begin position="552"/>
        <end position="561"/>
    </location>
</feature>
<dbReference type="EMBL" id="KN838538">
    <property type="protein sequence ID" value="KIK09572.1"/>
    <property type="molecule type" value="Genomic_DNA"/>
</dbReference>
<feature type="compositionally biased region" description="Basic and acidic residues" evidence="1">
    <location>
        <begin position="651"/>
        <end position="668"/>
    </location>
</feature>
<keyword evidence="3" id="KW-1185">Reference proteome</keyword>
<dbReference type="OrthoDB" id="3047765at2759"/>
<feature type="compositionally biased region" description="Basic residues" evidence="1">
    <location>
        <begin position="58"/>
        <end position="68"/>
    </location>
</feature>
<sequence>MSTIPSGSEIKLPPPILDVEESRAKRIQRQQARFRARGGIFVPSNRNLLADILLGRTASRHSPRRSRSRSLSCSPSKHNDEGKKRGNAVVDERGQQVHLSTNATRRSPRKAKAGVKERPVSAGESSSSTLMQTPQTSTTAGPSRERPISALKKSPASKGKKKASGNDSRSRTLIALHHSSTDVIDEDAPVKKARRRPVPPEEEEDEDAKQIAKTTSRKGRKPTVTKPTASQKRSKAKAVAGPDVVECDGEPHEEVKSKRKSQKPTTTKPTAAQKKGKAKALEEYEVVECGEVDAEPHEELKLKSRARKSSKLAVSSLKDTIVADSNAKRKPAVKTSNDPPIRTRSKKPNGVHVEVSEDDDDLPEPPPKKKSSKPASRSKQPSLSLNGEPGTQVTKLKPVGKTDLKRARPKKPAEACVALSEDDDDLPQPPPKRSSKSAPVPQRSALADGELDTQVTSTILSKGRARKKPLSVIEEEEEEEEGPQVDKNAKRDEGMDAPVQPRKRTFKETAQGDTLDADDHSLRKRCKTVALAKWEVAGESSNPASLIKEDINASSDPSNAPISHRRVKAVRGKPRSRKASAAEEVQKAPKSNSSATKRKKTAVQELAERPSKKPKVETTSTDKSFVGEAVESEPMADAYGRQTKTKRTKTSKKENIRGTPKASEDSKVYTKVAPLKGPPKSVLQRIQKIAPRKHDDDNEPDPIDFLS</sequence>
<reference evidence="2 3" key="1">
    <citation type="submission" date="2014-04" db="EMBL/GenBank/DDBJ databases">
        <authorList>
            <consortium name="DOE Joint Genome Institute"/>
            <person name="Kuo A."/>
            <person name="Kohler A."/>
            <person name="Nagy L.G."/>
            <person name="Floudas D."/>
            <person name="Copeland A."/>
            <person name="Barry K.W."/>
            <person name="Cichocki N."/>
            <person name="Veneault-Fourrey C."/>
            <person name="LaButti K."/>
            <person name="Lindquist E.A."/>
            <person name="Lipzen A."/>
            <person name="Lundell T."/>
            <person name="Morin E."/>
            <person name="Murat C."/>
            <person name="Sun H."/>
            <person name="Tunlid A."/>
            <person name="Henrissat B."/>
            <person name="Grigoriev I.V."/>
            <person name="Hibbett D.S."/>
            <person name="Martin F."/>
            <person name="Nordberg H.P."/>
            <person name="Cantor M.N."/>
            <person name="Hua S.X."/>
        </authorList>
    </citation>
    <scope>NUCLEOTIDE SEQUENCE [LARGE SCALE GENOMIC DNA]</scope>
    <source>
        <strain evidence="2 3">LaAM-08-1</strain>
    </source>
</reference>